<dbReference type="Gene3D" id="1.20.1280.20">
    <property type="entry name" value="HscB, C-terminal domain"/>
    <property type="match status" value="1"/>
</dbReference>
<accession>A0A1X7AGI0</accession>
<dbReference type="InterPro" id="IPR009073">
    <property type="entry name" value="HscB_oligo_C"/>
</dbReference>
<dbReference type="InterPro" id="IPR004640">
    <property type="entry name" value="HscB"/>
</dbReference>
<keyword evidence="2 4" id="KW-0143">Chaperone</keyword>
<evidence type="ECO:0000313" key="8">
    <source>
        <dbReference type="Proteomes" id="UP000196573"/>
    </source>
</evidence>
<dbReference type="InterPro" id="IPR036386">
    <property type="entry name" value="HscB_C_sf"/>
</dbReference>
<evidence type="ECO:0000259" key="6">
    <source>
        <dbReference type="PROSITE" id="PS50076"/>
    </source>
</evidence>
<comment type="function">
    <text evidence="3 4">Co-chaperone involved in the maturation of iron-sulfur cluster-containing proteins. Seems to help targeting proteins to be folded toward HscA.</text>
</comment>
<evidence type="ECO:0000256" key="3">
    <source>
        <dbReference type="ARBA" id="ARBA00025596"/>
    </source>
</evidence>
<dbReference type="GO" id="GO:0006457">
    <property type="term" value="P:protein folding"/>
    <property type="evidence" value="ECO:0007669"/>
    <property type="project" value="UniProtKB-UniRule"/>
</dbReference>
<evidence type="ECO:0000313" key="7">
    <source>
        <dbReference type="EMBL" id="SMA33125.1"/>
    </source>
</evidence>
<dbReference type="EMBL" id="FWPT01000001">
    <property type="protein sequence ID" value="SMA33125.1"/>
    <property type="molecule type" value="Genomic_DNA"/>
</dbReference>
<dbReference type="AlphaFoldDB" id="A0A1X7AGI0"/>
<dbReference type="NCBIfam" id="TIGR00714">
    <property type="entry name" value="hscB"/>
    <property type="match status" value="1"/>
</dbReference>
<dbReference type="InterPro" id="IPR036869">
    <property type="entry name" value="J_dom_sf"/>
</dbReference>
<dbReference type="SMART" id="SM00271">
    <property type="entry name" value="DnaJ"/>
    <property type="match status" value="1"/>
</dbReference>
<dbReference type="HAMAP" id="MF_00682">
    <property type="entry name" value="HscB"/>
    <property type="match status" value="1"/>
</dbReference>
<reference evidence="7 8" key="1">
    <citation type="submission" date="2017-03" db="EMBL/GenBank/DDBJ databases">
        <authorList>
            <person name="Afonso C.L."/>
            <person name="Miller P.J."/>
            <person name="Scott M.A."/>
            <person name="Spackman E."/>
            <person name="Goraichik I."/>
            <person name="Dimitrov K.M."/>
            <person name="Suarez D.L."/>
            <person name="Swayne D.E."/>
        </authorList>
    </citation>
    <scope>NUCLEOTIDE SEQUENCE [LARGE SCALE GENOMIC DNA]</scope>
    <source>
        <strain evidence="7">SB41UT1</strain>
    </source>
</reference>
<dbReference type="PANTHER" id="PTHR14021">
    <property type="entry name" value="IRON-SULFUR CLUSTER CO-CHAPERONE PROTEIN HSCB"/>
    <property type="match status" value="1"/>
</dbReference>
<dbReference type="RefSeq" id="WP_087106061.1">
    <property type="nucleotide sequence ID" value="NZ_CBCSCN010000019.1"/>
</dbReference>
<name>A0A1X7AGI0_9GAMM</name>
<organism evidence="7 8">
    <name type="scientific">Parendozoicomonas haliclonae</name>
    <dbReference type="NCBI Taxonomy" id="1960125"/>
    <lineage>
        <taxon>Bacteria</taxon>
        <taxon>Pseudomonadati</taxon>
        <taxon>Pseudomonadota</taxon>
        <taxon>Gammaproteobacteria</taxon>
        <taxon>Oceanospirillales</taxon>
        <taxon>Endozoicomonadaceae</taxon>
        <taxon>Parendozoicomonas</taxon>
    </lineage>
</organism>
<dbReference type="SUPFAM" id="SSF47144">
    <property type="entry name" value="HSC20 (HSCB), C-terminal oligomerisation domain"/>
    <property type="match status" value="1"/>
</dbReference>
<gene>
    <name evidence="4 7" type="primary">hscB</name>
    <name evidence="7" type="ORF">EHSB41UT_00229</name>
</gene>
<sequence length="190" mass="21567">MSDIPFSDHTGGVDLRSNYFELFGIPVGYDVERSAIQPRYLELQRVVHPDRFAGLGERGQRLAIQYAAFVNEAFDTLCSPLKRALYLLEVSGHPVDVERNTVMDAAFLMEQMSLREELSEVRDSADPEAAVESVRENAEAMMDALKDEFVRLWQEGETGYEQAADCARKMHFAEKLLDEAEQLEEEILDS</sequence>
<dbReference type="GO" id="GO:1990230">
    <property type="term" value="C:iron-sulfur cluster transfer complex"/>
    <property type="evidence" value="ECO:0007669"/>
    <property type="project" value="TreeGrafter"/>
</dbReference>
<dbReference type="PANTHER" id="PTHR14021:SF15">
    <property type="entry name" value="IRON-SULFUR CLUSTER CO-CHAPERONE PROTEIN HSCB"/>
    <property type="match status" value="1"/>
</dbReference>
<feature type="domain" description="J" evidence="6">
    <location>
        <begin position="18"/>
        <end position="90"/>
    </location>
</feature>
<comment type="similarity">
    <text evidence="1 4">Belongs to the HscB family.</text>
</comment>
<evidence type="ECO:0000256" key="5">
    <source>
        <dbReference type="SAM" id="Coils"/>
    </source>
</evidence>
<dbReference type="Gene3D" id="1.10.287.110">
    <property type="entry name" value="DnaJ domain"/>
    <property type="match status" value="1"/>
</dbReference>
<feature type="coiled-coil region" evidence="5">
    <location>
        <begin position="128"/>
        <end position="186"/>
    </location>
</feature>
<dbReference type="Pfam" id="PF07743">
    <property type="entry name" value="HSCB_C"/>
    <property type="match status" value="1"/>
</dbReference>
<evidence type="ECO:0000256" key="2">
    <source>
        <dbReference type="ARBA" id="ARBA00023186"/>
    </source>
</evidence>
<dbReference type="InterPro" id="IPR001623">
    <property type="entry name" value="DnaJ_domain"/>
</dbReference>
<dbReference type="GO" id="GO:0051087">
    <property type="term" value="F:protein-folding chaperone binding"/>
    <property type="evidence" value="ECO:0007669"/>
    <property type="project" value="InterPro"/>
</dbReference>
<evidence type="ECO:0000256" key="1">
    <source>
        <dbReference type="ARBA" id="ARBA00010476"/>
    </source>
</evidence>
<evidence type="ECO:0000256" key="4">
    <source>
        <dbReference type="HAMAP-Rule" id="MF_00682"/>
    </source>
</evidence>
<keyword evidence="5" id="KW-0175">Coiled coil</keyword>
<protein>
    <recommendedName>
        <fullName evidence="4">Co-chaperone protein HscB homolog</fullName>
    </recommendedName>
</protein>
<dbReference type="OrthoDB" id="287587at2"/>
<proteinExistence type="inferred from homology"/>
<dbReference type="Proteomes" id="UP000196573">
    <property type="component" value="Unassembled WGS sequence"/>
</dbReference>
<dbReference type="GO" id="GO:0051259">
    <property type="term" value="P:protein complex oligomerization"/>
    <property type="evidence" value="ECO:0007669"/>
    <property type="project" value="InterPro"/>
</dbReference>
<comment type="subunit">
    <text evidence="4">Interacts with HscA and stimulates its ATPase activity.</text>
</comment>
<dbReference type="GO" id="GO:0001671">
    <property type="term" value="F:ATPase activator activity"/>
    <property type="evidence" value="ECO:0007669"/>
    <property type="project" value="InterPro"/>
</dbReference>
<dbReference type="GO" id="GO:0044571">
    <property type="term" value="P:[2Fe-2S] cluster assembly"/>
    <property type="evidence" value="ECO:0007669"/>
    <property type="project" value="InterPro"/>
</dbReference>
<dbReference type="SUPFAM" id="SSF46565">
    <property type="entry name" value="Chaperone J-domain"/>
    <property type="match status" value="1"/>
</dbReference>
<keyword evidence="8" id="KW-1185">Reference proteome</keyword>
<dbReference type="PROSITE" id="PS50076">
    <property type="entry name" value="DNAJ_2"/>
    <property type="match status" value="1"/>
</dbReference>